<dbReference type="InterPro" id="IPR002123">
    <property type="entry name" value="Plipid/glycerol_acylTrfase"/>
</dbReference>
<dbReference type="CDD" id="cd07989">
    <property type="entry name" value="LPLAT_AGPAT-like"/>
    <property type="match status" value="1"/>
</dbReference>
<dbReference type="Proteomes" id="UP000233564">
    <property type="component" value="Unassembled WGS sequence"/>
</dbReference>
<sequence>MGRLRVYGRIARVLLVVALGLSMASVFGLFERLGVANSMVRRQRWSRFFMARLTNALPFRVTVHGELPQTPMLWVSNHVSWTDIPLLGMVTPLSFLSKAEVRTWPVAGWLAAKAGSLFIRRGSGDSQLIRKQMTRHLEQRHPLLMFPEGTTTDGRSLRTFHGRLLASAIDADVSLQPVAIRYLRDGAVDSLAPFIGDDDLLSHLMRLFANDQGDVEIHLLKPIACAGQERAALAYQAQQAVQKALFGPLPESEQAHVRPAFAALML</sequence>
<comment type="caution">
    <text evidence="9">The sequence shown here is derived from an EMBL/GenBank/DDBJ whole genome shotgun (WGS) entry which is preliminary data.</text>
</comment>
<keyword evidence="2 9" id="KW-0808">Transferase</keyword>
<evidence type="ECO:0000256" key="5">
    <source>
        <dbReference type="ARBA" id="ARBA00023098"/>
    </source>
</evidence>
<keyword evidence="3" id="KW-0812">Transmembrane</keyword>
<gene>
    <name evidence="9" type="ORF">CIB54_07070</name>
</gene>
<dbReference type="AlphaFoldDB" id="A0A2N1EBF5"/>
<evidence type="ECO:0000313" key="10">
    <source>
        <dbReference type="Proteomes" id="UP000233564"/>
    </source>
</evidence>
<keyword evidence="7 9" id="KW-0012">Acyltransferase</keyword>
<evidence type="ECO:0000256" key="1">
    <source>
        <dbReference type="ARBA" id="ARBA00004370"/>
    </source>
</evidence>
<dbReference type="GO" id="GO:0016020">
    <property type="term" value="C:membrane"/>
    <property type="evidence" value="ECO:0007669"/>
    <property type="project" value="UniProtKB-SubCell"/>
</dbReference>
<evidence type="ECO:0000256" key="4">
    <source>
        <dbReference type="ARBA" id="ARBA00022989"/>
    </source>
</evidence>
<evidence type="ECO:0000256" key="3">
    <source>
        <dbReference type="ARBA" id="ARBA00022692"/>
    </source>
</evidence>
<dbReference type="GO" id="GO:0006629">
    <property type="term" value="P:lipid metabolic process"/>
    <property type="evidence" value="ECO:0007669"/>
    <property type="project" value="UniProtKB-KW"/>
</dbReference>
<dbReference type="SUPFAM" id="SSF69593">
    <property type="entry name" value="Glycerol-3-phosphate (1)-acyltransferase"/>
    <property type="match status" value="1"/>
</dbReference>
<evidence type="ECO:0000256" key="2">
    <source>
        <dbReference type="ARBA" id="ARBA00022679"/>
    </source>
</evidence>
<dbReference type="PANTHER" id="PTHR23063:SF52">
    <property type="entry name" value="LYSOPHOSPHATIDYLCHOLINE ACYLTRANSFERASE"/>
    <property type="match status" value="1"/>
</dbReference>
<feature type="domain" description="Phospholipid/glycerol acyltransferase" evidence="8">
    <location>
        <begin position="72"/>
        <end position="183"/>
    </location>
</feature>
<evidence type="ECO:0000256" key="6">
    <source>
        <dbReference type="ARBA" id="ARBA00023136"/>
    </source>
</evidence>
<organism evidence="9 10">
    <name type="scientific">Pseudomonas fluorescens</name>
    <dbReference type="NCBI Taxonomy" id="294"/>
    <lineage>
        <taxon>Bacteria</taxon>
        <taxon>Pseudomonadati</taxon>
        <taxon>Pseudomonadota</taxon>
        <taxon>Gammaproteobacteria</taxon>
        <taxon>Pseudomonadales</taxon>
        <taxon>Pseudomonadaceae</taxon>
        <taxon>Pseudomonas</taxon>
    </lineage>
</organism>
<dbReference type="RefSeq" id="WP_101219264.1">
    <property type="nucleotide sequence ID" value="NZ_KZ477989.1"/>
</dbReference>
<name>A0A2N1EBF5_PSEFL</name>
<dbReference type="SMART" id="SM00563">
    <property type="entry name" value="PlsC"/>
    <property type="match status" value="1"/>
</dbReference>
<dbReference type="GO" id="GO:0016746">
    <property type="term" value="F:acyltransferase activity"/>
    <property type="evidence" value="ECO:0007669"/>
    <property type="project" value="UniProtKB-KW"/>
</dbReference>
<dbReference type="EMBL" id="NVXX01000009">
    <property type="protein sequence ID" value="PKH24118.1"/>
    <property type="molecule type" value="Genomic_DNA"/>
</dbReference>
<evidence type="ECO:0000313" key="9">
    <source>
        <dbReference type="EMBL" id="PKH24118.1"/>
    </source>
</evidence>
<dbReference type="PANTHER" id="PTHR23063">
    <property type="entry name" value="PHOSPHOLIPID ACYLTRANSFERASE"/>
    <property type="match status" value="1"/>
</dbReference>
<keyword evidence="5" id="KW-0443">Lipid metabolism</keyword>
<evidence type="ECO:0000259" key="8">
    <source>
        <dbReference type="SMART" id="SM00563"/>
    </source>
</evidence>
<reference evidence="9 10" key="1">
    <citation type="submission" date="2017-08" db="EMBL/GenBank/DDBJ databases">
        <authorList>
            <person name="de Groot N.N."/>
        </authorList>
    </citation>
    <scope>NUCLEOTIDE SEQUENCE [LARGE SCALE GENOMIC DNA]</scope>
    <source>
        <strain evidence="9 10">PfR 37</strain>
    </source>
</reference>
<keyword evidence="6" id="KW-0472">Membrane</keyword>
<proteinExistence type="predicted"/>
<comment type="subcellular location">
    <subcellularLocation>
        <location evidence="1">Membrane</location>
    </subcellularLocation>
</comment>
<accession>A0A2N1EBF5</accession>
<protein>
    <submittedName>
        <fullName evidence="9">1-acyl-sn-glycerol-3-phosphate acyltransferase</fullName>
    </submittedName>
</protein>
<keyword evidence="4" id="KW-1133">Transmembrane helix</keyword>
<dbReference type="Pfam" id="PF01553">
    <property type="entry name" value="Acyltransferase"/>
    <property type="match status" value="1"/>
</dbReference>
<evidence type="ECO:0000256" key="7">
    <source>
        <dbReference type="ARBA" id="ARBA00023315"/>
    </source>
</evidence>